<reference evidence="2" key="1">
    <citation type="journal article" date="2014" name="Int. J. Syst. Evol. Microbiol.">
        <title>Complete genome sequence of Corynebacterium casei LMG S-19264T (=DSM 44701T), isolated from a smear-ripened cheese.</title>
        <authorList>
            <consortium name="US DOE Joint Genome Institute (JGI-PGF)"/>
            <person name="Walter F."/>
            <person name="Albersmeier A."/>
            <person name="Kalinowski J."/>
            <person name="Ruckert C."/>
        </authorList>
    </citation>
    <scope>NUCLEOTIDE SEQUENCE</scope>
    <source>
        <strain evidence="2">NBRC 112290</strain>
    </source>
</reference>
<protein>
    <submittedName>
        <fullName evidence="2">Uncharacterized protein</fullName>
    </submittedName>
</protein>
<gene>
    <name evidence="2" type="ORF">GCM10025875_10730</name>
</gene>
<sequence>MVLARLDEGFELAHVPARVGGDEDQLGAELLGGPTAHPPPHPERPGGGGGGHDSPRVVHRHRELGRQLLLGGRGHDGPVGHPQDAEPRRPLRRPRHRRRRRS</sequence>
<proteinExistence type="predicted"/>
<feature type="region of interest" description="Disordered" evidence="1">
    <location>
        <begin position="16"/>
        <end position="102"/>
    </location>
</feature>
<evidence type="ECO:0000313" key="2">
    <source>
        <dbReference type="EMBL" id="GMA31081.1"/>
    </source>
</evidence>
<comment type="caution">
    <text evidence="2">The sequence shown here is derived from an EMBL/GenBank/DDBJ whole genome shotgun (WGS) entry which is preliminary data.</text>
</comment>
<organism evidence="2 3">
    <name type="scientific">Litorihabitans aurantiacus</name>
    <dbReference type="NCBI Taxonomy" id="1930061"/>
    <lineage>
        <taxon>Bacteria</taxon>
        <taxon>Bacillati</taxon>
        <taxon>Actinomycetota</taxon>
        <taxon>Actinomycetes</taxon>
        <taxon>Micrococcales</taxon>
        <taxon>Beutenbergiaceae</taxon>
        <taxon>Litorihabitans</taxon>
    </lineage>
</organism>
<evidence type="ECO:0000256" key="1">
    <source>
        <dbReference type="SAM" id="MobiDB-lite"/>
    </source>
</evidence>
<name>A0AA37XD48_9MICO</name>
<keyword evidence="3" id="KW-1185">Reference proteome</keyword>
<reference evidence="2" key="2">
    <citation type="submission" date="2023-02" db="EMBL/GenBank/DDBJ databases">
        <authorList>
            <person name="Sun Q."/>
            <person name="Mori K."/>
        </authorList>
    </citation>
    <scope>NUCLEOTIDE SEQUENCE</scope>
    <source>
        <strain evidence="2">NBRC 112290</strain>
    </source>
</reference>
<evidence type="ECO:0000313" key="3">
    <source>
        <dbReference type="Proteomes" id="UP001157161"/>
    </source>
</evidence>
<dbReference type="AlphaFoldDB" id="A0AA37XD48"/>
<dbReference type="Proteomes" id="UP001157161">
    <property type="component" value="Unassembled WGS sequence"/>
</dbReference>
<feature type="compositionally biased region" description="Basic residues" evidence="1">
    <location>
        <begin position="90"/>
        <end position="102"/>
    </location>
</feature>
<feature type="compositionally biased region" description="Basic and acidic residues" evidence="1">
    <location>
        <begin position="73"/>
        <end position="89"/>
    </location>
</feature>
<dbReference type="EMBL" id="BSUM01000001">
    <property type="protein sequence ID" value="GMA31081.1"/>
    <property type="molecule type" value="Genomic_DNA"/>
</dbReference>
<accession>A0AA37XD48</accession>